<feature type="region of interest" description="Disordered" evidence="1">
    <location>
        <begin position="84"/>
        <end position="214"/>
    </location>
</feature>
<evidence type="ECO:0000313" key="3">
    <source>
        <dbReference type="Proteomes" id="UP001607302"/>
    </source>
</evidence>
<feature type="compositionally biased region" description="Acidic residues" evidence="1">
    <location>
        <begin position="95"/>
        <end position="133"/>
    </location>
</feature>
<name>A0ABD2AY60_VESSQ</name>
<gene>
    <name evidence="2" type="ORF">V1478_008217</name>
</gene>
<accession>A0ABD2AY60</accession>
<reference evidence="2 3" key="1">
    <citation type="journal article" date="2024" name="Ann. Entomol. Soc. Am.">
        <title>Genomic analyses of the southern and eastern yellowjacket wasps (Hymenoptera: Vespidae) reveal evolutionary signatures of social life.</title>
        <authorList>
            <person name="Catto M.A."/>
            <person name="Caine P.B."/>
            <person name="Orr S.E."/>
            <person name="Hunt B.G."/>
            <person name="Goodisman M.A.D."/>
        </authorList>
    </citation>
    <scope>NUCLEOTIDE SEQUENCE [LARGE SCALE GENOMIC DNA]</scope>
    <source>
        <strain evidence="2">233</strain>
        <tissue evidence="2">Head and thorax</tissue>
    </source>
</reference>
<comment type="caution">
    <text evidence="2">The sequence shown here is derived from an EMBL/GenBank/DDBJ whole genome shotgun (WGS) entry which is preliminary data.</text>
</comment>
<evidence type="ECO:0000313" key="2">
    <source>
        <dbReference type="EMBL" id="KAL2725544.1"/>
    </source>
</evidence>
<dbReference type="Proteomes" id="UP001607302">
    <property type="component" value="Unassembled WGS sequence"/>
</dbReference>
<feature type="compositionally biased region" description="Low complexity" evidence="1">
    <location>
        <begin position="191"/>
        <end position="210"/>
    </location>
</feature>
<feature type="compositionally biased region" description="Gly residues" evidence="1">
    <location>
        <begin position="179"/>
        <end position="190"/>
    </location>
</feature>
<sequence length="265" mass="29060">MNINKTYPYFEIIILASGKILLLQLERTFRCFLTEAEEKKRNDGSLGVEHPKEANKRERKGCSIYKRLVASGTTLATNVPSAYGKAAGNRVPAGGEEEEEEGEGEEEEEEEEEEEGAEEKEEEEEEEKEEEAEAGQGGKKSARMGRPSHPSSYRSLVLASPNDSVRWLPRCTGQTRQSGGNGSGSGGNGNGSRNNNNNSSSSSSSNNNNNNDDEAVHANEATMQAKLTTRARLRLLRALKHYHAGSVGCRCGYLLGYHPSHVWEP</sequence>
<protein>
    <submittedName>
        <fullName evidence="2">Uncharacterized protein</fullName>
    </submittedName>
</protein>
<organism evidence="2 3">
    <name type="scientific">Vespula squamosa</name>
    <name type="common">Southern yellow jacket</name>
    <name type="synonym">Wasp</name>
    <dbReference type="NCBI Taxonomy" id="30214"/>
    <lineage>
        <taxon>Eukaryota</taxon>
        <taxon>Metazoa</taxon>
        <taxon>Ecdysozoa</taxon>
        <taxon>Arthropoda</taxon>
        <taxon>Hexapoda</taxon>
        <taxon>Insecta</taxon>
        <taxon>Pterygota</taxon>
        <taxon>Neoptera</taxon>
        <taxon>Endopterygota</taxon>
        <taxon>Hymenoptera</taxon>
        <taxon>Apocrita</taxon>
        <taxon>Aculeata</taxon>
        <taxon>Vespoidea</taxon>
        <taxon>Vespidae</taxon>
        <taxon>Vespinae</taxon>
        <taxon>Vespula</taxon>
    </lineage>
</organism>
<keyword evidence="3" id="KW-1185">Reference proteome</keyword>
<proteinExistence type="predicted"/>
<dbReference type="AlphaFoldDB" id="A0ABD2AY60"/>
<evidence type="ECO:0000256" key="1">
    <source>
        <dbReference type="SAM" id="MobiDB-lite"/>
    </source>
</evidence>
<dbReference type="EMBL" id="JAUDFV010000138">
    <property type="protein sequence ID" value="KAL2725544.1"/>
    <property type="molecule type" value="Genomic_DNA"/>
</dbReference>